<feature type="transmembrane region" description="Helical" evidence="2">
    <location>
        <begin position="62"/>
        <end position="85"/>
    </location>
</feature>
<feature type="compositionally biased region" description="Pro residues" evidence="1">
    <location>
        <begin position="106"/>
        <end position="128"/>
    </location>
</feature>
<keyword evidence="2" id="KW-1133">Transmembrane helix</keyword>
<accession>A0ABT7J4N1</accession>
<reference evidence="3 4" key="1">
    <citation type="submission" date="2023-05" db="EMBL/GenBank/DDBJ databases">
        <title>Streptomyces fuscus sp. nov., a brown-black pigment producing actinomyces isolated from dry sand of Sea duck farm.</title>
        <authorList>
            <person name="Xie J."/>
            <person name="Shen N."/>
        </authorList>
    </citation>
    <scope>NUCLEOTIDE SEQUENCE [LARGE SCALE GENOMIC DNA]</scope>
    <source>
        <strain evidence="3 4">GXMU-J15</strain>
    </source>
</reference>
<evidence type="ECO:0000256" key="2">
    <source>
        <dbReference type="SAM" id="Phobius"/>
    </source>
</evidence>
<dbReference type="RefSeq" id="WP_285435334.1">
    <property type="nucleotide sequence ID" value="NZ_JASJUS010000027.1"/>
</dbReference>
<name>A0ABT7J4N1_9ACTN</name>
<feature type="compositionally biased region" description="Acidic residues" evidence="1">
    <location>
        <begin position="153"/>
        <end position="178"/>
    </location>
</feature>
<evidence type="ECO:0000256" key="1">
    <source>
        <dbReference type="SAM" id="MobiDB-lite"/>
    </source>
</evidence>
<dbReference type="Proteomes" id="UP001241926">
    <property type="component" value="Unassembled WGS sequence"/>
</dbReference>
<keyword evidence="2" id="KW-0472">Membrane</keyword>
<sequence>MTPDSDPNTPDAGPAARGRAFVITDLPEPPTSAPGSTRLPGDPDDDPDEVRAGLWDRLGDRWATAATAAAAGLVLLGVLVGMAMLTDGITVTPAGGEQTAGEVAPASPPGRETPPADPTASETPPPSDTPSASAPSSATAEETSPGLPQGSPSDDDDDDPDDDDDDDPDDDDDDDDHH</sequence>
<feature type="region of interest" description="Disordered" evidence="1">
    <location>
        <begin position="1"/>
        <end position="51"/>
    </location>
</feature>
<feature type="region of interest" description="Disordered" evidence="1">
    <location>
        <begin position="90"/>
        <end position="178"/>
    </location>
</feature>
<dbReference type="EMBL" id="JASJUS010000027">
    <property type="protein sequence ID" value="MDL2079823.1"/>
    <property type="molecule type" value="Genomic_DNA"/>
</dbReference>
<keyword evidence="4" id="KW-1185">Reference proteome</keyword>
<evidence type="ECO:0000313" key="3">
    <source>
        <dbReference type="EMBL" id="MDL2079823.1"/>
    </source>
</evidence>
<gene>
    <name evidence="3" type="ORF">QNN03_25605</name>
</gene>
<keyword evidence="2" id="KW-0812">Transmembrane</keyword>
<evidence type="ECO:0000313" key="4">
    <source>
        <dbReference type="Proteomes" id="UP001241926"/>
    </source>
</evidence>
<comment type="caution">
    <text evidence="3">The sequence shown here is derived from an EMBL/GenBank/DDBJ whole genome shotgun (WGS) entry which is preliminary data.</text>
</comment>
<protein>
    <submittedName>
        <fullName evidence="3">Uncharacterized protein</fullName>
    </submittedName>
</protein>
<proteinExistence type="predicted"/>
<organism evidence="3 4">
    <name type="scientific">Streptomyces fuscus</name>
    <dbReference type="NCBI Taxonomy" id="3048495"/>
    <lineage>
        <taxon>Bacteria</taxon>
        <taxon>Bacillati</taxon>
        <taxon>Actinomycetota</taxon>
        <taxon>Actinomycetes</taxon>
        <taxon>Kitasatosporales</taxon>
        <taxon>Streptomycetaceae</taxon>
        <taxon>Streptomyces</taxon>
    </lineage>
</organism>
<feature type="compositionally biased region" description="Low complexity" evidence="1">
    <location>
        <begin position="129"/>
        <end position="145"/>
    </location>
</feature>